<feature type="transmembrane region" description="Helical" evidence="8">
    <location>
        <begin position="12"/>
        <end position="30"/>
    </location>
</feature>
<feature type="transmembrane region" description="Helical" evidence="8">
    <location>
        <begin position="309"/>
        <end position="329"/>
    </location>
</feature>
<feature type="transmembrane region" description="Helical" evidence="8">
    <location>
        <begin position="171"/>
        <end position="204"/>
    </location>
</feature>
<dbReference type="PANTHER" id="PTHR33908:SF11">
    <property type="entry name" value="MEMBRANE PROTEIN"/>
    <property type="match status" value="1"/>
</dbReference>
<dbReference type="InterPro" id="IPR038731">
    <property type="entry name" value="RgtA/B/C-like"/>
</dbReference>
<comment type="subcellular location">
    <subcellularLocation>
        <location evidence="1">Cell membrane</location>
        <topology evidence="1">Multi-pass membrane protein</topology>
    </subcellularLocation>
</comment>
<keyword evidence="6 8" id="KW-1133">Transmembrane helix</keyword>
<feature type="transmembrane region" description="Helical" evidence="8">
    <location>
        <begin position="341"/>
        <end position="359"/>
    </location>
</feature>
<name>A0A1F7IQU3_9BACT</name>
<feature type="transmembrane region" description="Helical" evidence="8">
    <location>
        <begin position="91"/>
        <end position="111"/>
    </location>
</feature>
<evidence type="ECO:0000259" key="9">
    <source>
        <dbReference type="Pfam" id="PF13231"/>
    </source>
</evidence>
<evidence type="ECO:0000256" key="5">
    <source>
        <dbReference type="ARBA" id="ARBA00022692"/>
    </source>
</evidence>
<dbReference type="GO" id="GO:0005886">
    <property type="term" value="C:plasma membrane"/>
    <property type="evidence" value="ECO:0007669"/>
    <property type="project" value="UniProtKB-SubCell"/>
</dbReference>
<comment type="caution">
    <text evidence="10">The sequence shown here is derived from an EMBL/GenBank/DDBJ whole genome shotgun (WGS) entry which is preliminary data.</text>
</comment>
<keyword evidence="4" id="KW-0808">Transferase</keyword>
<accession>A0A1F7IQU3</accession>
<keyword evidence="5 8" id="KW-0812">Transmembrane</keyword>
<evidence type="ECO:0000256" key="6">
    <source>
        <dbReference type="ARBA" id="ARBA00022989"/>
    </source>
</evidence>
<keyword evidence="2" id="KW-1003">Cell membrane</keyword>
<dbReference type="GO" id="GO:0016763">
    <property type="term" value="F:pentosyltransferase activity"/>
    <property type="evidence" value="ECO:0007669"/>
    <property type="project" value="TreeGrafter"/>
</dbReference>
<evidence type="ECO:0000256" key="7">
    <source>
        <dbReference type="ARBA" id="ARBA00023136"/>
    </source>
</evidence>
<evidence type="ECO:0000313" key="11">
    <source>
        <dbReference type="Proteomes" id="UP000178040"/>
    </source>
</evidence>
<feature type="transmembrane region" description="Helical" evidence="8">
    <location>
        <begin position="284"/>
        <end position="302"/>
    </location>
</feature>
<evidence type="ECO:0000256" key="1">
    <source>
        <dbReference type="ARBA" id="ARBA00004651"/>
    </source>
</evidence>
<evidence type="ECO:0000313" key="10">
    <source>
        <dbReference type="EMBL" id="OGK45717.1"/>
    </source>
</evidence>
<gene>
    <name evidence="10" type="ORF">A3B40_05565</name>
</gene>
<keyword evidence="7 8" id="KW-0472">Membrane</keyword>
<organism evidence="10 11">
    <name type="scientific">Candidatus Roizmanbacteria bacterium RIFCSPLOWO2_01_FULL_37_16</name>
    <dbReference type="NCBI Taxonomy" id="1802058"/>
    <lineage>
        <taxon>Bacteria</taxon>
        <taxon>Candidatus Roizmaniibacteriota</taxon>
    </lineage>
</organism>
<dbReference type="Pfam" id="PF13231">
    <property type="entry name" value="PMT_2"/>
    <property type="match status" value="1"/>
</dbReference>
<evidence type="ECO:0000256" key="3">
    <source>
        <dbReference type="ARBA" id="ARBA00022676"/>
    </source>
</evidence>
<dbReference type="InterPro" id="IPR050297">
    <property type="entry name" value="LipidA_mod_glycosyltrf_83"/>
</dbReference>
<evidence type="ECO:0000256" key="4">
    <source>
        <dbReference type="ARBA" id="ARBA00022679"/>
    </source>
</evidence>
<feature type="transmembrane region" description="Helical" evidence="8">
    <location>
        <begin position="118"/>
        <end position="135"/>
    </location>
</feature>
<evidence type="ECO:0000256" key="8">
    <source>
        <dbReference type="SAM" id="Phobius"/>
    </source>
</evidence>
<feature type="transmembrane region" description="Helical" evidence="8">
    <location>
        <begin position="141"/>
        <end position="159"/>
    </location>
</feature>
<keyword evidence="3" id="KW-0328">Glycosyltransferase</keyword>
<dbReference type="Proteomes" id="UP000178040">
    <property type="component" value="Unassembled WGS sequence"/>
</dbReference>
<feature type="transmembrane region" description="Helical" evidence="8">
    <location>
        <begin position="216"/>
        <end position="238"/>
    </location>
</feature>
<feature type="domain" description="Glycosyltransferase RgtA/B/C/D-like" evidence="9">
    <location>
        <begin position="75"/>
        <end position="229"/>
    </location>
</feature>
<reference evidence="10 11" key="1">
    <citation type="journal article" date="2016" name="Nat. Commun.">
        <title>Thousands of microbial genomes shed light on interconnected biogeochemical processes in an aquifer system.</title>
        <authorList>
            <person name="Anantharaman K."/>
            <person name="Brown C.T."/>
            <person name="Hug L.A."/>
            <person name="Sharon I."/>
            <person name="Castelle C.J."/>
            <person name="Probst A.J."/>
            <person name="Thomas B.C."/>
            <person name="Singh A."/>
            <person name="Wilkins M.J."/>
            <person name="Karaoz U."/>
            <person name="Brodie E.L."/>
            <person name="Williams K.H."/>
            <person name="Hubbard S.S."/>
            <person name="Banfield J.F."/>
        </authorList>
    </citation>
    <scope>NUCLEOTIDE SEQUENCE [LARGE SCALE GENOMIC DNA]</scope>
</reference>
<feature type="transmembrane region" description="Helical" evidence="8">
    <location>
        <begin position="259"/>
        <end position="278"/>
    </location>
</feature>
<dbReference type="EMBL" id="MGAI01000002">
    <property type="protein sequence ID" value="OGK45717.1"/>
    <property type="molecule type" value="Genomic_DNA"/>
</dbReference>
<sequence>MKTEKFNLKKITLVSFLSVLFLISFFYRIYGLSTNNPPFWVDEFASANQAKLFLEQGLSAFFNPNMVLEHYNITTHFLIATSYKIFGVNEFAARFPLVIVGSMVPLVVFFLTRHLTNLPTAISAGLLTTFSYFEITWSRQARGYIILQFLVLLSFFLYLKLISLNKITPPMLFSFLVIIFLGIITHPLYYLFLVSIFIHFLFTSYKSLLYLLSKSWFYFLLLVLIFTVFKIGFIAALLRMLSLKMFLTNNFWYYHSFLWRDYGLLTFLSIIGFLILFFQKNKTTLSLFIYIAVHLVFVTFIFKPYVSRYLLPIFPFFLMGTSYALWYVFQYLPHRYDRTKVAIPIILTLFIIFNGHKFVNKPKKYYSLNHDFREIANVDYHQFYFLIRKEVEKGNNQIVVIETWWDRARWYLGEDFKNIIAFRWLDEGGYVNGLPKMILYSVRSDGEKILKGGSLRLVLEKKDLQLYLKKYPKGFLFIDDSSLPQDVQEYAQKNLKRQLYLDHYPLDDNPYSIWPATLYSWGI</sequence>
<protein>
    <recommendedName>
        <fullName evidence="9">Glycosyltransferase RgtA/B/C/D-like domain-containing protein</fullName>
    </recommendedName>
</protein>
<dbReference type="PANTHER" id="PTHR33908">
    <property type="entry name" value="MANNOSYLTRANSFERASE YKCB-RELATED"/>
    <property type="match status" value="1"/>
</dbReference>
<proteinExistence type="predicted"/>
<evidence type="ECO:0000256" key="2">
    <source>
        <dbReference type="ARBA" id="ARBA00022475"/>
    </source>
</evidence>
<dbReference type="AlphaFoldDB" id="A0A1F7IQU3"/>
<dbReference type="GO" id="GO:0009103">
    <property type="term" value="P:lipopolysaccharide biosynthetic process"/>
    <property type="evidence" value="ECO:0007669"/>
    <property type="project" value="UniProtKB-ARBA"/>
</dbReference>